<comment type="similarity">
    <text evidence="1">Belongs to the leucine-binding protein family.</text>
</comment>
<evidence type="ECO:0000256" key="2">
    <source>
        <dbReference type="ARBA" id="ARBA00022729"/>
    </source>
</evidence>
<comment type="caution">
    <text evidence="6">The sequence shown here is derived from an EMBL/GenBank/DDBJ whole genome shotgun (WGS) entry which is preliminary data.</text>
</comment>
<name>A0A930V1C4_9ACTN</name>
<evidence type="ECO:0000256" key="3">
    <source>
        <dbReference type="SAM" id="MobiDB-lite"/>
    </source>
</evidence>
<reference evidence="6" key="1">
    <citation type="submission" date="2020-11" db="EMBL/GenBank/DDBJ databases">
        <title>Nocardioides sp. CBS4Y-1, whole genome shotgun sequence.</title>
        <authorList>
            <person name="Tuo L."/>
        </authorList>
    </citation>
    <scope>NUCLEOTIDE SEQUENCE</scope>
    <source>
        <strain evidence="6">CBS4Y-1</strain>
    </source>
</reference>
<dbReference type="Proteomes" id="UP000656804">
    <property type="component" value="Unassembled WGS sequence"/>
</dbReference>
<dbReference type="Pfam" id="PF13458">
    <property type="entry name" value="Peripla_BP_6"/>
    <property type="match status" value="1"/>
</dbReference>
<dbReference type="AlphaFoldDB" id="A0A930V1C4"/>
<dbReference type="InterPro" id="IPR028082">
    <property type="entry name" value="Peripla_BP_I"/>
</dbReference>
<keyword evidence="2 4" id="KW-0732">Signal</keyword>
<dbReference type="PROSITE" id="PS51257">
    <property type="entry name" value="PROKAR_LIPOPROTEIN"/>
    <property type="match status" value="1"/>
</dbReference>
<evidence type="ECO:0000259" key="5">
    <source>
        <dbReference type="Pfam" id="PF13458"/>
    </source>
</evidence>
<evidence type="ECO:0000256" key="4">
    <source>
        <dbReference type="SAM" id="SignalP"/>
    </source>
</evidence>
<gene>
    <name evidence="6" type="ORF">ISG29_11110</name>
</gene>
<dbReference type="RefSeq" id="WP_194503476.1">
    <property type="nucleotide sequence ID" value="NZ_JADIVZ010000004.1"/>
</dbReference>
<feature type="compositionally biased region" description="Low complexity" evidence="3">
    <location>
        <begin position="42"/>
        <end position="102"/>
    </location>
</feature>
<dbReference type="SUPFAM" id="SSF53822">
    <property type="entry name" value="Periplasmic binding protein-like I"/>
    <property type="match status" value="1"/>
</dbReference>
<dbReference type="PANTHER" id="PTHR47235:SF1">
    <property type="entry name" value="BLR6548 PROTEIN"/>
    <property type="match status" value="1"/>
</dbReference>
<dbReference type="InterPro" id="IPR028081">
    <property type="entry name" value="Leu-bd"/>
</dbReference>
<organism evidence="6 7">
    <name type="scientific">Nocardioides acrostichi</name>
    <dbReference type="NCBI Taxonomy" id="2784339"/>
    <lineage>
        <taxon>Bacteria</taxon>
        <taxon>Bacillati</taxon>
        <taxon>Actinomycetota</taxon>
        <taxon>Actinomycetes</taxon>
        <taxon>Propionibacteriales</taxon>
        <taxon>Nocardioidaceae</taxon>
        <taxon>Nocardioides</taxon>
    </lineage>
</organism>
<keyword evidence="7" id="KW-1185">Reference proteome</keyword>
<protein>
    <submittedName>
        <fullName evidence="6">ABC transporter substrate-binding protein</fullName>
    </submittedName>
</protein>
<sequence length="493" mass="50712">MRRPVRRLTLGLAAAITSAALAACASQISPDTVAAANGRVGAGAVAGDSGSGTSSGDTGGADASTGEADGTSTADDGSSGSSTTSSSSDSSGDKAPAASGAGAADGGVTAGTCDGFKNQTGITDKTITLGNVADISGPVPGLFQIAQDSVKAFVAYYNATNPDGLCGRTLVLKSYDSRGDASGDQQAYANACADTFAVVGSVSAQDQGGAATADKCGIPDIRGFTVTSDRRDCGSCFSSYALAPNLVPSSNADYWKKANPEAAQHIGMFYVNVPAAKQNAESAVAAYKKAGLGVDVVQGIDTGEFNYSVYAQQIKDKGVQFVQYYGPYQFSIRLQKAMEQQGVKVPVYFEDATIYDQHYVDEAGSAGEGTYVYTTTDLLDNTKNPEMALYRAWLERVSPGSAPNFYGVFAWSAARLFVQEATKLGGGLTRPSLVSSVSKVRDWTGNGIHTSADVGEKITPKCTRIIQLKGGSWRQVSPGDYVCGSLIDSGVGG</sequence>
<dbReference type="PANTHER" id="PTHR47235">
    <property type="entry name" value="BLR6548 PROTEIN"/>
    <property type="match status" value="1"/>
</dbReference>
<evidence type="ECO:0000313" key="7">
    <source>
        <dbReference type="Proteomes" id="UP000656804"/>
    </source>
</evidence>
<feature type="domain" description="Leucine-binding protein" evidence="5">
    <location>
        <begin position="126"/>
        <end position="445"/>
    </location>
</feature>
<accession>A0A930V1C4</accession>
<evidence type="ECO:0000313" key="6">
    <source>
        <dbReference type="EMBL" id="MBF4162239.1"/>
    </source>
</evidence>
<evidence type="ECO:0000256" key="1">
    <source>
        <dbReference type="ARBA" id="ARBA00010062"/>
    </source>
</evidence>
<feature type="region of interest" description="Disordered" evidence="3">
    <location>
        <begin position="42"/>
        <end position="105"/>
    </location>
</feature>
<feature type="chain" id="PRO_5038624693" evidence="4">
    <location>
        <begin position="23"/>
        <end position="493"/>
    </location>
</feature>
<feature type="signal peptide" evidence="4">
    <location>
        <begin position="1"/>
        <end position="22"/>
    </location>
</feature>
<proteinExistence type="inferred from homology"/>
<dbReference type="EMBL" id="JADIVZ010000004">
    <property type="protein sequence ID" value="MBF4162239.1"/>
    <property type="molecule type" value="Genomic_DNA"/>
</dbReference>
<dbReference type="Gene3D" id="3.40.50.2300">
    <property type="match status" value="2"/>
</dbReference>